<keyword evidence="5" id="KW-1185">Reference proteome</keyword>
<reference evidence="4" key="2">
    <citation type="submission" date="2020-09" db="EMBL/GenBank/DDBJ databases">
        <authorList>
            <person name="Sun Q."/>
            <person name="Zhou Y."/>
        </authorList>
    </citation>
    <scope>NUCLEOTIDE SEQUENCE</scope>
    <source>
        <strain evidence="4">CGMCC 1.12813</strain>
    </source>
</reference>
<dbReference type="InterPro" id="IPR000182">
    <property type="entry name" value="GNAT_dom"/>
</dbReference>
<sequence length="139" mass="15258">MLLRPFSPADESSVIQLWNDCGLTRPWNDPAKDIARKLTVQPEMFLVGEIDGEIVATGMFGFDGIRGWVHYLAVAPGRQGEALGRQLMGEGERMLTAIGCPKINLQVRAGNERVIGFYRALGYDPDGTVSLGKRLIPDV</sequence>
<evidence type="ECO:0000259" key="3">
    <source>
        <dbReference type="PROSITE" id="PS51186"/>
    </source>
</evidence>
<proteinExistence type="predicted"/>
<dbReference type="Pfam" id="PF00583">
    <property type="entry name" value="Acetyltransf_1"/>
    <property type="match status" value="1"/>
</dbReference>
<dbReference type="PROSITE" id="PS51186">
    <property type="entry name" value="GNAT"/>
    <property type="match status" value="1"/>
</dbReference>
<dbReference type="EMBL" id="BMGB01000001">
    <property type="protein sequence ID" value="GGB10008.1"/>
    <property type="molecule type" value="Genomic_DNA"/>
</dbReference>
<organism evidence="4 5">
    <name type="scientific">Conyzicola nivalis</name>
    <dbReference type="NCBI Taxonomy" id="1477021"/>
    <lineage>
        <taxon>Bacteria</taxon>
        <taxon>Bacillati</taxon>
        <taxon>Actinomycetota</taxon>
        <taxon>Actinomycetes</taxon>
        <taxon>Micrococcales</taxon>
        <taxon>Microbacteriaceae</taxon>
        <taxon>Conyzicola</taxon>
    </lineage>
</organism>
<accession>A0A916SQ28</accession>
<reference evidence="4" key="1">
    <citation type="journal article" date="2014" name="Int. J. Syst. Evol. Microbiol.">
        <title>Complete genome sequence of Corynebacterium casei LMG S-19264T (=DSM 44701T), isolated from a smear-ripened cheese.</title>
        <authorList>
            <consortium name="US DOE Joint Genome Institute (JGI-PGF)"/>
            <person name="Walter F."/>
            <person name="Albersmeier A."/>
            <person name="Kalinowski J."/>
            <person name="Ruckert C."/>
        </authorList>
    </citation>
    <scope>NUCLEOTIDE SEQUENCE</scope>
    <source>
        <strain evidence="4">CGMCC 1.12813</strain>
    </source>
</reference>
<evidence type="ECO:0000256" key="2">
    <source>
        <dbReference type="ARBA" id="ARBA00023315"/>
    </source>
</evidence>
<protein>
    <submittedName>
        <fullName evidence="4">Acetyltransferase</fullName>
    </submittedName>
</protein>
<dbReference type="AlphaFoldDB" id="A0A916SQ28"/>
<evidence type="ECO:0000313" key="4">
    <source>
        <dbReference type="EMBL" id="GGB10008.1"/>
    </source>
</evidence>
<dbReference type="SUPFAM" id="SSF55729">
    <property type="entry name" value="Acyl-CoA N-acyltransferases (Nat)"/>
    <property type="match status" value="1"/>
</dbReference>
<dbReference type="Gene3D" id="3.40.630.30">
    <property type="match status" value="1"/>
</dbReference>
<keyword evidence="1" id="KW-0808">Transferase</keyword>
<dbReference type="RefSeq" id="WP_188510981.1">
    <property type="nucleotide sequence ID" value="NZ_BMGB01000001.1"/>
</dbReference>
<evidence type="ECO:0000256" key="1">
    <source>
        <dbReference type="ARBA" id="ARBA00022679"/>
    </source>
</evidence>
<keyword evidence="2" id="KW-0012">Acyltransferase</keyword>
<gene>
    <name evidence="4" type="ORF">GCM10010979_25810</name>
</gene>
<dbReference type="Proteomes" id="UP000606922">
    <property type="component" value="Unassembled WGS sequence"/>
</dbReference>
<dbReference type="PANTHER" id="PTHR43877:SF2">
    <property type="entry name" value="AMINOALKYLPHOSPHONATE N-ACETYLTRANSFERASE-RELATED"/>
    <property type="match status" value="1"/>
</dbReference>
<dbReference type="InterPro" id="IPR016181">
    <property type="entry name" value="Acyl_CoA_acyltransferase"/>
</dbReference>
<feature type="domain" description="N-acetyltransferase" evidence="3">
    <location>
        <begin position="1"/>
        <end position="139"/>
    </location>
</feature>
<dbReference type="GO" id="GO:0016747">
    <property type="term" value="F:acyltransferase activity, transferring groups other than amino-acyl groups"/>
    <property type="evidence" value="ECO:0007669"/>
    <property type="project" value="InterPro"/>
</dbReference>
<dbReference type="CDD" id="cd04301">
    <property type="entry name" value="NAT_SF"/>
    <property type="match status" value="1"/>
</dbReference>
<dbReference type="NCBIfam" id="NF002959">
    <property type="entry name" value="PRK03624.1"/>
    <property type="match status" value="1"/>
</dbReference>
<evidence type="ECO:0000313" key="5">
    <source>
        <dbReference type="Proteomes" id="UP000606922"/>
    </source>
</evidence>
<comment type="caution">
    <text evidence="4">The sequence shown here is derived from an EMBL/GenBank/DDBJ whole genome shotgun (WGS) entry which is preliminary data.</text>
</comment>
<dbReference type="InterPro" id="IPR050832">
    <property type="entry name" value="Bact_Acetyltransf"/>
</dbReference>
<dbReference type="PANTHER" id="PTHR43877">
    <property type="entry name" value="AMINOALKYLPHOSPHONATE N-ACETYLTRANSFERASE-RELATED-RELATED"/>
    <property type="match status" value="1"/>
</dbReference>
<name>A0A916SQ28_9MICO</name>